<proteinExistence type="predicted"/>
<evidence type="ECO:0000259" key="2">
    <source>
        <dbReference type="PROSITE" id="PS50157"/>
    </source>
</evidence>
<gene>
    <name evidence="3" type="primary">AUGUSTUS-3.0.2_12035</name>
    <name evidence="3" type="ORF">TcasGA2_TC012035</name>
</gene>
<keyword evidence="4" id="KW-1185">Reference proteome</keyword>
<dbReference type="OMA" id="TEECHRI"/>
<dbReference type="AlphaFoldDB" id="D6X2A9"/>
<dbReference type="Proteomes" id="UP000007266">
    <property type="component" value="Linkage group 9"/>
</dbReference>
<dbReference type="eggNOG" id="ENOG502QVXX">
    <property type="taxonomic scope" value="Eukaryota"/>
</dbReference>
<name>D6X2A9_TRICA</name>
<dbReference type="HOGENOM" id="CLU_017105_0_0_1"/>
<accession>D6X2A9</accession>
<dbReference type="PROSITE" id="PS50157">
    <property type="entry name" value="ZINC_FINGER_C2H2_2"/>
    <property type="match status" value="1"/>
</dbReference>
<reference evidence="3 4" key="2">
    <citation type="journal article" date="2010" name="Nucleic Acids Res.">
        <title>BeetleBase in 2010: revisions to provide comprehensive genomic information for Tribolium castaneum.</title>
        <authorList>
            <person name="Kim H.S."/>
            <person name="Murphy T."/>
            <person name="Xia J."/>
            <person name="Caragea D."/>
            <person name="Park Y."/>
            <person name="Beeman R.W."/>
            <person name="Lorenzen M.D."/>
            <person name="Butcher S."/>
            <person name="Manak J.R."/>
            <person name="Brown S.J."/>
        </authorList>
    </citation>
    <scope>GENOME REANNOTATION</scope>
    <source>
        <strain evidence="3 4">Georgia GA2</strain>
    </source>
</reference>
<keyword evidence="1" id="KW-0479">Metal-binding</keyword>
<feature type="domain" description="C2H2-type" evidence="2">
    <location>
        <begin position="22"/>
        <end position="46"/>
    </location>
</feature>
<dbReference type="PROSITE" id="PS00028">
    <property type="entry name" value="ZINC_FINGER_C2H2_1"/>
    <property type="match status" value="1"/>
</dbReference>
<protein>
    <recommendedName>
        <fullName evidence="2">C2H2-type domain-containing protein</fullName>
    </recommendedName>
</protein>
<evidence type="ECO:0000256" key="1">
    <source>
        <dbReference type="PROSITE-ProRule" id="PRU00042"/>
    </source>
</evidence>
<dbReference type="InterPro" id="IPR013087">
    <property type="entry name" value="Znf_C2H2_type"/>
</dbReference>
<dbReference type="PhylomeDB" id="D6X2A9"/>
<dbReference type="InterPro" id="IPR052797">
    <property type="entry name" value="RegFact_GeneExpr_CellDeath"/>
</dbReference>
<dbReference type="EMBL" id="KQ971371">
    <property type="protein sequence ID" value="EFA09886.1"/>
    <property type="molecule type" value="Genomic_DNA"/>
</dbReference>
<dbReference type="PANTHER" id="PTHR33936:SF24">
    <property type="entry name" value="C2H2-TYPE DOMAIN-CONTAINING PROTEIN"/>
    <property type="match status" value="1"/>
</dbReference>
<dbReference type="GO" id="GO:0008270">
    <property type="term" value="F:zinc ion binding"/>
    <property type="evidence" value="ECO:0007669"/>
    <property type="project" value="UniProtKB-KW"/>
</dbReference>
<keyword evidence="1" id="KW-0862">Zinc</keyword>
<dbReference type="PANTHER" id="PTHR33936">
    <property type="entry name" value="PROTEIN CBG17840"/>
    <property type="match status" value="1"/>
</dbReference>
<evidence type="ECO:0000313" key="3">
    <source>
        <dbReference type="EMBL" id="EFA09886.1"/>
    </source>
</evidence>
<reference evidence="3 4" key="1">
    <citation type="journal article" date="2008" name="Nature">
        <title>The genome of the model beetle and pest Tribolium castaneum.</title>
        <authorList>
            <consortium name="Tribolium Genome Sequencing Consortium"/>
            <person name="Richards S."/>
            <person name="Gibbs R.A."/>
            <person name="Weinstock G.M."/>
            <person name="Brown S.J."/>
            <person name="Denell R."/>
            <person name="Beeman R.W."/>
            <person name="Gibbs R."/>
            <person name="Beeman R.W."/>
            <person name="Brown S.J."/>
            <person name="Bucher G."/>
            <person name="Friedrich M."/>
            <person name="Grimmelikhuijzen C.J."/>
            <person name="Klingler M."/>
            <person name="Lorenzen M."/>
            <person name="Richards S."/>
            <person name="Roth S."/>
            <person name="Schroder R."/>
            <person name="Tautz D."/>
            <person name="Zdobnov E.M."/>
            <person name="Muzny D."/>
            <person name="Gibbs R.A."/>
            <person name="Weinstock G.M."/>
            <person name="Attaway T."/>
            <person name="Bell S."/>
            <person name="Buhay C.J."/>
            <person name="Chandrabose M.N."/>
            <person name="Chavez D."/>
            <person name="Clerk-Blankenburg K.P."/>
            <person name="Cree A."/>
            <person name="Dao M."/>
            <person name="Davis C."/>
            <person name="Chacko J."/>
            <person name="Dinh H."/>
            <person name="Dugan-Rocha S."/>
            <person name="Fowler G."/>
            <person name="Garner T.T."/>
            <person name="Garnes J."/>
            <person name="Gnirke A."/>
            <person name="Hawes A."/>
            <person name="Hernandez J."/>
            <person name="Hines S."/>
            <person name="Holder M."/>
            <person name="Hume J."/>
            <person name="Jhangiani S.N."/>
            <person name="Joshi V."/>
            <person name="Khan Z.M."/>
            <person name="Jackson L."/>
            <person name="Kovar C."/>
            <person name="Kowis A."/>
            <person name="Lee S."/>
            <person name="Lewis L.R."/>
            <person name="Margolis J."/>
            <person name="Morgan M."/>
            <person name="Nazareth L.V."/>
            <person name="Nguyen N."/>
            <person name="Okwuonu G."/>
            <person name="Parker D."/>
            <person name="Richards S."/>
            <person name="Ruiz S.J."/>
            <person name="Santibanez J."/>
            <person name="Savard J."/>
            <person name="Scherer S.E."/>
            <person name="Schneider B."/>
            <person name="Sodergren E."/>
            <person name="Tautz D."/>
            <person name="Vattahil S."/>
            <person name="Villasana D."/>
            <person name="White C.S."/>
            <person name="Wright R."/>
            <person name="Park Y."/>
            <person name="Beeman R.W."/>
            <person name="Lord J."/>
            <person name="Oppert B."/>
            <person name="Lorenzen M."/>
            <person name="Brown S."/>
            <person name="Wang L."/>
            <person name="Savard J."/>
            <person name="Tautz D."/>
            <person name="Richards S."/>
            <person name="Weinstock G."/>
            <person name="Gibbs R.A."/>
            <person name="Liu Y."/>
            <person name="Worley K."/>
            <person name="Weinstock G."/>
            <person name="Elsik C.G."/>
            <person name="Reese J.T."/>
            <person name="Elhaik E."/>
            <person name="Landan G."/>
            <person name="Graur D."/>
            <person name="Arensburger P."/>
            <person name="Atkinson P."/>
            <person name="Beeman R.W."/>
            <person name="Beidler J."/>
            <person name="Brown S.J."/>
            <person name="Demuth J.P."/>
            <person name="Drury D.W."/>
            <person name="Du Y.Z."/>
            <person name="Fujiwara H."/>
            <person name="Lorenzen M."/>
            <person name="Maselli V."/>
            <person name="Osanai M."/>
            <person name="Park Y."/>
            <person name="Robertson H.M."/>
            <person name="Tu Z."/>
            <person name="Wang J.J."/>
            <person name="Wang S."/>
            <person name="Richards S."/>
            <person name="Song H."/>
            <person name="Zhang L."/>
            <person name="Sodergren E."/>
            <person name="Werner D."/>
            <person name="Stanke M."/>
            <person name="Morgenstern B."/>
            <person name="Solovyev V."/>
            <person name="Kosarev P."/>
            <person name="Brown G."/>
            <person name="Chen H.C."/>
            <person name="Ermolaeva O."/>
            <person name="Hlavina W."/>
            <person name="Kapustin Y."/>
            <person name="Kiryutin B."/>
            <person name="Kitts P."/>
            <person name="Maglott D."/>
            <person name="Pruitt K."/>
            <person name="Sapojnikov V."/>
            <person name="Souvorov A."/>
            <person name="Mackey A.J."/>
            <person name="Waterhouse R.M."/>
            <person name="Wyder S."/>
            <person name="Zdobnov E.M."/>
            <person name="Zdobnov E.M."/>
            <person name="Wyder S."/>
            <person name="Kriventseva E.V."/>
            <person name="Kadowaki T."/>
            <person name="Bork P."/>
            <person name="Aranda M."/>
            <person name="Bao R."/>
            <person name="Beermann A."/>
            <person name="Berns N."/>
            <person name="Bolognesi R."/>
            <person name="Bonneton F."/>
            <person name="Bopp D."/>
            <person name="Brown S.J."/>
            <person name="Bucher G."/>
            <person name="Butts T."/>
            <person name="Chaumot A."/>
            <person name="Denell R.E."/>
            <person name="Ferrier D.E."/>
            <person name="Friedrich M."/>
            <person name="Gordon C.M."/>
            <person name="Jindra M."/>
            <person name="Klingler M."/>
            <person name="Lan Q."/>
            <person name="Lattorff H.M."/>
            <person name="Laudet V."/>
            <person name="von Levetsow C."/>
            <person name="Liu Z."/>
            <person name="Lutz R."/>
            <person name="Lynch J.A."/>
            <person name="da Fonseca R.N."/>
            <person name="Posnien N."/>
            <person name="Reuter R."/>
            <person name="Roth S."/>
            <person name="Savard J."/>
            <person name="Schinko J.B."/>
            <person name="Schmitt C."/>
            <person name="Schoppmeier M."/>
            <person name="Schroder R."/>
            <person name="Shippy T.D."/>
            <person name="Simonnet F."/>
            <person name="Marques-Souza H."/>
            <person name="Tautz D."/>
            <person name="Tomoyasu Y."/>
            <person name="Trauner J."/>
            <person name="Van der Zee M."/>
            <person name="Vervoort M."/>
            <person name="Wittkopp N."/>
            <person name="Wimmer E.A."/>
            <person name="Yang X."/>
            <person name="Jones A.K."/>
            <person name="Sattelle D.B."/>
            <person name="Ebert P.R."/>
            <person name="Nelson D."/>
            <person name="Scott J.G."/>
            <person name="Beeman R.W."/>
            <person name="Muthukrishnan S."/>
            <person name="Kramer K.J."/>
            <person name="Arakane Y."/>
            <person name="Beeman R.W."/>
            <person name="Zhu Q."/>
            <person name="Hogenkamp D."/>
            <person name="Dixit R."/>
            <person name="Oppert B."/>
            <person name="Jiang H."/>
            <person name="Zou Z."/>
            <person name="Marshall J."/>
            <person name="Elpidina E."/>
            <person name="Vinokurov K."/>
            <person name="Oppert C."/>
            <person name="Zou Z."/>
            <person name="Evans J."/>
            <person name="Lu Z."/>
            <person name="Zhao P."/>
            <person name="Sumathipala N."/>
            <person name="Altincicek B."/>
            <person name="Vilcinskas A."/>
            <person name="Williams M."/>
            <person name="Hultmark D."/>
            <person name="Hetru C."/>
            <person name="Jiang H."/>
            <person name="Grimmelikhuijzen C.J."/>
            <person name="Hauser F."/>
            <person name="Cazzamali G."/>
            <person name="Williamson M."/>
            <person name="Park Y."/>
            <person name="Li B."/>
            <person name="Tanaka Y."/>
            <person name="Predel R."/>
            <person name="Neupert S."/>
            <person name="Schachtner J."/>
            <person name="Verleyen P."/>
            <person name="Raible F."/>
            <person name="Bork P."/>
            <person name="Friedrich M."/>
            <person name="Walden K.K."/>
            <person name="Robertson H.M."/>
            <person name="Angeli S."/>
            <person name="Foret S."/>
            <person name="Bucher G."/>
            <person name="Schuetz S."/>
            <person name="Maleszka R."/>
            <person name="Wimmer E.A."/>
            <person name="Beeman R.W."/>
            <person name="Lorenzen M."/>
            <person name="Tomoyasu Y."/>
            <person name="Miller S.C."/>
            <person name="Grossmann D."/>
            <person name="Bucher G."/>
        </authorList>
    </citation>
    <scope>NUCLEOTIDE SEQUENCE [LARGE SCALE GENOMIC DNA]</scope>
    <source>
        <strain evidence="3 4">Georgia GA2</strain>
    </source>
</reference>
<sequence>MVHALDVERIDILPGDFDTYHYKCLEGCSISFKYNRELRRHLSVKHEINIIELNLDFPNTTEFKKWLHNEETENYVQYVHLTATKRRSTGAETYYYECSRTGKRSYVDDTARKRRARKCVSKLNRGCTSQIIVNKSHDGTLSVNYFKTHYGHEVDLEHVKLSKQDRCSIASKLLLGLPVSSVLHSVKNPSGSLKRINLLGRKDIVNIRKSFNIDLKDGKIVNIDQINVSQFLTECNASEHNPVIYWSFQEFPKSDELSFALMTKYQSDMLKEIGNNTVVLTSTTLNNCDFELITLFVIGKSWESFPVACMFTNKVNDGTYNLFFTKIKDRVGAITPAVLITNCDQMYYEAWKSVMGEVPCNYYNPVQMEIDWKLNLNRIVCNETDVTRVKRKWVYDSLKIFQSIGDETEFVENLDDTMKVLSKDDDFKHFLEYFTRSFSDPKKWACCYRTGADLPLKQLEVINDVLRQYLNEDLETRFDVIFHSLIRFIRDETVNSMLKTKTNRAFFLSENDARHVLAMEKRLSGVHLSENVWSVTEVESGSAHIVQKYLEKKCCNLICTTCLICLHCFSCSCVDFFTGNAMCVHVHYIWVTYFKSTVQVSDDVSCDEEIVIKIDEEGEECDDHVEVLRNAIAGRTAVLNSNVANIENVGTLRLILESVNQLCDLAQIENEEQGTEHLNDHEYL</sequence>
<dbReference type="InParanoid" id="D6X2A9"/>
<evidence type="ECO:0000313" key="4">
    <source>
        <dbReference type="Proteomes" id="UP000007266"/>
    </source>
</evidence>
<organism evidence="3 4">
    <name type="scientific">Tribolium castaneum</name>
    <name type="common">Red flour beetle</name>
    <dbReference type="NCBI Taxonomy" id="7070"/>
    <lineage>
        <taxon>Eukaryota</taxon>
        <taxon>Metazoa</taxon>
        <taxon>Ecdysozoa</taxon>
        <taxon>Arthropoda</taxon>
        <taxon>Hexapoda</taxon>
        <taxon>Insecta</taxon>
        <taxon>Pterygota</taxon>
        <taxon>Neoptera</taxon>
        <taxon>Endopterygota</taxon>
        <taxon>Coleoptera</taxon>
        <taxon>Polyphaga</taxon>
        <taxon>Cucujiformia</taxon>
        <taxon>Tenebrionidae</taxon>
        <taxon>Tenebrionidae incertae sedis</taxon>
        <taxon>Tribolium</taxon>
    </lineage>
</organism>
<keyword evidence="1" id="KW-0863">Zinc-finger</keyword>